<name>A0A9D3W8X7_9ROSI</name>
<reference evidence="1 2" key="1">
    <citation type="journal article" date="2021" name="Plant Biotechnol. J.">
        <title>Multi-omics assisted identification of the key and species-specific regulatory components of drought-tolerant mechanisms in Gossypium stocksii.</title>
        <authorList>
            <person name="Yu D."/>
            <person name="Ke L."/>
            <person name="Zhang D."/>
            <person name="Wu Y."/>
            <person name="Sun Y."/>
            <person name="Mei J."/>
            <person name="Sun J."/>
            <person name="Sun Y."/>
        </authorList>
    </citation>
    <scope>NUCLEOTIDE SEQUENCE [LARGE SCALE GENOMIC DNA]</scope>
    <source>
        <strain evidence="2">cv. E1</strain>
        <tissue evidence="1">Leaf</tissue>
    </source>
</reference>
<keyword evidence="2" id="KW-1185">Reference proteome</keyword>
<organism evidence="1 2">
    <name type="scientific">Gossypium stocksii</name>
    <dbReference type="NCBI Taxonomy" id="47602"/>
    <lineage>
        <taxon>Eukaryota</taxon>
        <taxon>Viridiplantae</taxon>
        <taxon>Streptophyta</taxon>
        <taxon>Embryophyta</taxon>
        <taxon>Tracheophyta</taxon>
        <taxon>Spermatophyta</taxon>
        <taxon>Magnoliopsida</taxon>
        <taxon>eudicotyledons</taxon>
        <taxon>Gunneridae</taxon>
        <taxon>Pentapetalae</taxon>
        <taxon>rosids</taxon>
        <taxon>malvids</taxon>
        <taxon>Malvales</taxon>
        <taxon>Malvaceae</taxon>
        <taxon>Malvoideae</taxon>
        <taxon>Gossypium</taxon>
    </lineage>
</organism>
<accession>A0A9D3W8X7</accession>
<gene>
    <name evidence="1" type="ORF">J1N35_008837</name>
</gene>
<protein>
    <submittedName>
        <fullName evidence="1">Uncharacterized protein</fullName>
    </submittedName>
</protein>
<comment type="caution">
    <text evidence="1">The sequence shown here is derived from an EMBL/GenBank/DDBJ whole genome shotgun (WGS) entry which is preliminary data.</text>
</comment>
<evidence type="ECO:0000313" key="1">
    <source>
        <dbReference type="EMBL" id="KAH1115459.1"/>
    </source>
</evidence>
<dbReference type="Proteomes" id="UP000828251">
    <property type="component" value="Unassembled WGS sequence"/>
</dbReference>
<dbReference type="EMBL" id="JAIQCV010000003">
    <property type="protein sequence ID" value="KAH1115459.1"/>
    <property type="molecule type" value="Genomic_DNA"/>
</dbReference>
<dbReference type="PANTHER" id="PTHR22881">
    <property type="entry name" value="BROMODOMAIN CONTAINING PROTEIN"/>
    <property type="match status" value="1"/>
</dbReference>
<dbReference type="AlphaFoldDB" id="A0A9D3W8X7"/>
<dbReference type="OrthoDB" id="21449at2759"/>
<proteinExistence type="predicted"/>
<dbReference type="PANTHER" id="PTHR22881:SF11">
    <property type="entry name" value="BROMODOMAIN-CONTAINING PROTEIN DDB_G0270170-LIKE ISOFORM X1"/>
    <property type="match status" value="1"/>
</dbReference>
<evidence type="ECO:0000313" key="2">
    <source>
        <dbReference type="Proteomes" id="UP000828251"/>
    </source>
</evidence>
<dbReference type="InterPro" id="IPR051831">
    <property type="entry name" value="Bromodomain_contain_prot"/>
</dbReference>
<sequence>MRTGWFDCRKWYVTSLAQFAADLGPFVWKIASRKIDSVLPRKVKFGPGWVEENRSIEQPQCLFSGKQRSSNSTSGNHSSIQLQLLLVQALLLQVDLLCYVTKTSNHWRTKLSKGFDLCTFSSVSAKTFTALSSAMCAMHASNFVSEETKAVDNSVGLHSRNAMVSHPDLALQL</sequence>